<gene>
    <name evidence="1" type="primary">A02p046180.1_BraROA</name>
    <name evidence="1" type="ORF">IGI04_007837</name>
</gene>
<reference evidence="1 2" key="1">
    <citation type="submission" date="2021-03" db="EMBL/GenBank/DDBJ databases">
        <authorList>
            <person name="King G.J."/>
            <person name="Bancroft I."/>
            <person name="Baten A."/>
            <person name="Bloomfield J."/>
            <person name="Borpatragohain P."/>
            <person name="He Z."/>
            <person name="Irish N."/>
            <person name="Irwin J."/>
            <person name="Liu K."/>
            <person name="Mauleon R.P."/>
            <person name="Moore J."/>
            <person name="Morris R."/>
            <person name="Ostergaard L."/>
            <person name="Wang B."/>
            <person name="Wells R."/>
        </authorList>
    </citation>
    <scope>NUCLEOTIDE SEQUENCE [LARGE SCALE GENOMIC DNA]</scope>
    <source>
        <strain evidence="1">R-o-18</strain>
        <tissue evidence="1">Leaf</tissue>
    </source>
</reference>
<dbReference type="Proteomes" id="UP000823674">
    <property type="component" value="Chromosome A02"/>
</dbReference>
<organism evidence="1 2">
    <name type="scientific">Brassica rapa subsp. trilocularis</name>
    <dbReference type="NCBI Taxonomy" id="1813537"/>
    <lineage>
        <taxon>Eukaryota</taxon>
        <taxon>Viridiplantae</taxon>
        <taxon>Streptophyta</taxon>
        <taxon>Embryophyta</taxon>
        <taxon>Tracheophyta</taxon>
        <taxon>Spermatophyta</taxon>
        <taxon>Magnoliopsida</taxon>
        <taxon>eudicotyledons</taxon>
        <taxon>Gunneridae</taxon>
        <taxon>Pentapetalae</taxon>
        <taxon>rosids</taxon>
        <taxon>malvids</taxon>
        <taxon>Brassicales</taxon>
        <taxon>Brassicaceae</taxon>
        <taxon>Brassiceae</taxon>
        <taxon>Brassica</taxon>
    </lineage>
</organism>
<name>A0ABQ7NKU4_BRACM</name>
<evidence type="ECO:0000313" key="2">
    <source>
        <dbReference type="Proteomes" id="UP000823674"/>
    </source>
</evidence>
<accession>A0ABQ7NKU4</accession>
<feature type="non-terminal residue" evidence="1">
    <location>
        <position position="104"/>
    </location>
</feature>
<sequence length="104" mass="12146">MRAWGFNQKYTLCGFINKLTSKTGNHFFLRVHTLSPYRLIFLASSLRYKVVVTTSASLTRPACWCTRQNDLKQNHIFRQKEPAAIQSHDAKVLEKTNFKMARMH</sequence>
<dbReference type="EMBL" id="JADBGQ010000002">
    <property type="protein sequence ID" value="KAG5411518.1"/>
    <property type="molecule type" value="Genomic_DNA"/>
</dbReference>
<proteinExistence type="predicted"/>
<comment type="caution">
    <text evidence="1">The sequence shown here is derived from an EMBL/GenBank/DDBJ whole genome shotgun (WGS) entry which is preliminary data.</text>
</comment>
<keyword evidence="2" id="KW-1185">Reference proteome</keyword>
<protein>
    <submittedName>
        <fullName evidence="1">Uncharacterized protein</fullName>
    </submittedName>
</protein>
<evidence type="ECO:0000313" key="1">
    <source>
        <dbReference type="EMBL" id="KAG5411518.1"/>
    </source>
</evidence>